<evidence type="ECO:0000256" key="2">
    <source>
        <dbReference type="SAM" id="SignalP"/>
    </source>
</evidence>
<keyword evidence="1" id="KW-0378">Hydrolase</keyword>
<dbReference type="SUPFAM" id="SSF52266">
    <property type="entry name" value="SGNH hydrolase"/>
    <property type="match status" value="1"/>
</dbReference>
<dbReference type="InterPro" id="IPR036514">
    <property type="entry name" value="SGNH_hydro_sf"/>
</dbReference>
<reference evidence="3" key="1">
    <citation type="journal article" date="2020" name="Stud. Mycol.">
        <title>101 Dothideomycetes genomes: a test case for predicting lifestyles and emergence of pathogens.</title>
        <authorList>
            <person name="Haridas S."/>
            <person name="Albert R."/>
            <person name="Binder M."/>
            <person name="Bloem J."/>
            <person name="Labutti K."/>
            <person name="Salamov A."/>
            <person name="Andreopoulos B."/>
            <person name="Baker S."/>
            <person name="Barry K."/>
            <person name="Bills G."/>
            <person name="Bluhm B."/>
            <person name="Cannon C."/>
            <person name="Castanera R."/>
            <person name="Culley D."/>
            <person name="Daum C."/>
            <person name="Ezra D."/>
            <person name="Gonzalez J."/>
            <person name="Henrissat B."/>
            <person name="Kuo A."/>
            <person name="Liang C."/>
            <person name="Lipzen A."/>
            <person name="Lutzoni F."/>
            <person name="Magnuson J."/>
            <person name="Mondo S."/>
            <person name="Nolan M."/>
            <person name="Ohm R."/>
            <person name="Pangilinan J."/>
            <person name="Park H.-J."/>
            <person name="Ramirez L."/>
            <person name="Alfaro M."/>
            <person name="Sun H."/>
            <person name="Tritt A."/>
            <person name="Yoshinaga Y."/>
            <person name="Zwiers L.-H."/>
            <person name="Turgeon B."/>
            <person name="Goodwin S."/>
            <person name="Spatafora J."/>
            <person name="Crous P."/>
            <person name="Grigoriev I."/>
        </authorList>
    </citation>
    <scope>NUCLEOTIDE SEQUENCE</scope>
    <source>
        <strain evidence="3">Tuck. ex Michener</strain>
    </source>
</reference>
<gene>
    <name evidence="3" type="ORF">EV356DRAFT_575676</name>
</gene>
<name>A0A6A6HBR3_VIRVR</name>
<evidence type="ECO:0000313" key="3">
    <source>
        <dbReference type="EMBL" id="KAF2235564.1"/>
    </source>
</evidence>
<organism evidence="3 4">
    <name type="scientific">Viridothelium virens</name>
    <name type="common">Speckled blister lichen</name>
    <name type="synonym">Trypethelium virens</name>
    <dbReference type="NCBI Taxonomy" id="1048519"/>
    <lineage>
        <taxon>Eukaryota</taxon>
        <taxon>Fungi</taxon>
        <taxon>Dikarya</taxon>
        <taxon>Ascomycota</taxon>
        <taxon>Pezizomycotina</taxon>
        <taxon>Dothideomycetes</taxon>
        <taxon>Dothideomycetes incertae sedis</taxon>
        <taxon>Trypetheliales</taxon>
        <taxon>Trypetheliaceae</taxon>
        <taxon>Viridothelium</taxon>
    </lineage>
</organism>
<feature type="signal peptide" evidence="2">
    <location>
        <begin position="1"/>
        <end position="19"/>
    </location>
</feature>
<dbReference type="AlphaFoldDB" id="A0A6A6HBR3"/>
<feature type="chain" id="PRO_5025487035" evidence="2">
    <location>
        <begin position="20"/>
        <end position="367"/>
    </location>
</feature>
<evidence type="ECO:0000256" key="1">
    <source>
        <dbReference type="ARBA" id="ARBA00022801"/>
    </source>
</evidence>
<dbReference type="PANTHER" id="PTHR45648">
    <property type="entry name" value="GDSL LIPASE/ACYLHYDROLASE FAMILY PROTEIN (AFU_ORTHOLOGUE AFUA_4G14700)"/>
    <property type="match status" value="1"/>
</dbReference>
<keyword evidence="4" id="KW-1185">Reference proteome</keyword>
<dbReference type="InterPro" id="IPR001087">
    <property type="entry name" value="GDSL"/>
</dbReference>
<sequence>MLFTKSILTALAAAQLAYGWSRLQTATNSSDSWNLKKFTSFTVFGDSYTDESRLGYFISHNGSAPPIGWVDPESFDASDGGRIWARYVVQYTGVNLYNYAVSGAVCSNDITPRFFSAINAPFPSVREYEIPAFIADSQYVEPNGTKFLDIPTDETVYAMWIGTNDLGYDAFIQDSQINNTTLVDYIDCVFNSFDSLYANGGRYFVLLNVAPLYHAPIYALPSEGGVGPGPNQYWDYKPDNTTEISDRMLEQVVSVNGIYKYELPFEVKLANRYPGAHFALYDVYSLMNDIWNNPQTYLNGSAPLNVTGYENHCNANNTDCVDIGASSPDSFMWYDILHPSEQTDRIIAQNFVDVVRGESQFATYWAS</sequence>
<dbReference type="Pfam" id="PF00657">
    <property type="entry name" value="Lipase_GDSL"/>
    <property type="match status" value="1"/>
</dbReference>
<dbReference type="GO" id="GO:0016788">
    <property type="term" value="F:hydrolase activity, acting on ester bonds"/>
    <property type="evidence" value="ECO:0007669"/>
    <property type="project" value="InterPro"/>
</dbReference>
<evidence type="ECO:0000313" key="4">
    <source>
        <dbReference type="Proteomes" id="UP000800092"/>
    </source>
</evidence>
<proteinExistence type="predicted"/>
<dbReference type="Gene3D" id="3.40.50.1110">
    <property type="entry name" value="SGNH hydrolase"/>
    <property type="match status" value="1"/>
</dbReference>
<keyword evidence="2" id="KW-0732">Signal</keyword>
<dbReference type="CDD" id="cd01846">
    <property type="entry name" value="fatty_acyltransferase_like"/>
    <property type="match status" value="1"/>
</dbReference>
<protein>
    <submittedName>
        <fullName evidence="3">Carbohydrate esterase family 16 protein</fullName>
    </submittedName>
</protein>
<dbReference type="PANTHER" id="PTHR45648:SF22">
    <property type="entry name" value="GDSL LIPASE_ACYLHYDROLASE FAMILY PROTEIN (AFU_ORTHOLOGUE AFUA_4G14700)"/>
    <property type="match status" value="1"/>
</dbReference>
<dbReference type="EMBL" id="ML991790">
    <property type="protein sequence ID" value="KAF2235564.1"/>
    <property type="molecule type" value="Genomic_DNA"/>
</dbReference>
<dbReference type="OrthoDB" id="1600564at2759"/>
<dbReference type="InterPro" id="IPR051058">
    <property type="entry name" value="GDSL_Est/Lipase"/>
</dbReference>
<dbReference type="Proteomes" id="UP000800092">
    <property type="component" value="Unassembled WGS sequence"/>
</dbReference>
<accession>A0A6A6HBR3</accession>